<dbReference type="RefSeq" id="XP_022294951.1">
    <property type="nucleotide sequence ID" value="XM_022439243.1"/>
</dbReference>
<dbReference type="AlphaFoldDB" id="A0A8B8AV29"/>
<dbReference type="OrthoDB" id="6149413at2759"/>
<evidence type="ECO:0000256" key="2">
    <source>
        <dbReference type="SAM" id="Phobius"/>
    </source>
</evidence>
<name>A0A8B8AV29_CRAVI</name>
<organism evidence="3 4">
    <name type="scientific">Crassostrea virginica</name>
    <name type="common">Eastern oyster</name>
    <dbReference type="NCBI Taxonomy" id="6565"/>
    <lineage>
        <taxon>Eukaryota</taxon>
        <taxon>Metazoa</taxon>
        <taxon>Spiralia</taxon>
        <taxon>Lophotrochozoa</taxon>
        <taxon>Mollusca</taxon>
        <taxon>Bivalvia</taxon>
        <taxon>Autobranchia</taxon>
        <taxon>Pteriomorphia</taxon>
        <taxon>Ostreida</taxon>
        <taxon>Ostreoidea</taxon>
        <taxon>Ostreidae</taxon>
        <taxon>Crassostrea</taxon>
    </lineage>
</organism>
<evidence type="ECO:0000313" key="4">
    <source>
        <dbReference type="RefSeq" id="XP_022294951.1"/>
    </source>
</evidence>
<evidence type="ECO:0000256" key="1">
    <source>
        <dbReference type="SAM" id="MobiDB-lite"/>
    </source>
</evidence>
<evidence type="ECO:0000313" key="3">
    <source>
        <dbReference type="Proteomes" id="UP000694844"/>
    </source>
</evidence>
<feature type="transmembrane region" description="Helical" evidence="2">
    <location>
        <begin position="279"/>
        <end position="300"/>
    </location>
</feature>
<feature type="transmembrane region" description="Helical" evidence="2">
    <location>
        <begin position="221"/>
        <end position="239"/>
    </location>
</feature>
<sequence length="312" mass="35906">MNGFNDSSDDLVEELLRIVFFGRLPPEERLMDAVYLHRRKGIDGLREHYLKNHELLKIDRIIFIASVTSPLPHHLMEAVRKTARKEDRVLPIFGVLTHKDKINENDEDYKTLEKDFRQGLGIPKTRFLLCTTYCDDYDDHIGKSRQDQRHPELDIPILVHMRQVCDPAFKVIKDQTNYKKETEHPFPDSSTQAEASDQKPMRQTPAWLRTVQRGIPATSRMIFRGAVVAVLVYFLLHLLTNGTDVSRVCAEHCPRSNQGTPSCKSNSIQSLCAEQWNLYMWKLAVPWLFGGAIIGLDLILDKLEEAGNTRKN</sequence>
<dbReference type="Proteomes" id="UP000694844">
    <property type="component" value="Chromosome 7"/>
</dbReference>
<reference evidence="4" key="1">
    <citation type="submission" date="2025-08" db="UniProtKB">
        <authorList>
            <consortium name="RefSeq"/>
        </authorList>
    </citation>
    <scope>IDENTIFICATION</scope>
    <source>
        <tissue evidence="4">Whole sample</tissue>
    </source>
</reference>
<gene>
    <name evidence="4" type="primary">LOC111105070</name>
</gene>
<proteinExistence type="predicted"/>
<dbReference type="GeneID" id="111105070"/>
<protein>
    <submittedName>
        <fullName evidence="4">Uncharacterized protein LOC111105070</fullName>
    </submittedName>
</protein>
<keyword evidence="2" id="KW-0472">Membrane</keyword>
<keyword evidence="2" id="KW-1133">Transmembrane helix</keyword>
<keyword evidence="2" id="KW-0812">Transmembrane</keyword>
<dbReference type="KEGG" id="cvn:111105070"/>
<feature type="region of interest" description="Disordered" evidence="1">
    <location>
        <begin position="179"/>
        <end position="202"/>
    </location>
</feature>
<keyword evidence="3" id="KW-1185">Reference proteome</keyword>
<accession>A0A8B8AV29</accession>